<gene>
    <name evidence="1" type="ORF">FEG63_16645</name>
</gene>
<dbReference type="Gene3D" id="3.50.50.60">
    <property type="entry name" value="FAD/NAD(P)-binding domain"/>
    <property type="match status" value="1"/>
</dbReference>
<dbReference type="PANTHER" id="PTHR43422">
    <property type="entry name" value="THIAMINE THIAZOLE SYNTHASE"/>
    <property type="match status" value="1"/>
</dbReference>
<dbReference type="Proteomes" id="UP000708347">
    <property type="component" value="Unassembled WGS sequence"/>
</dbReference>
<dbReference type="SUPFAM" id="SSF51905">
    <property type="entry name" value="FAD/NAD(P)-binding domain"/>
    <property type="match status" value="1"/>
</dbReference>
<comment type="caution">
    <text evidence="1">The sequence shown here is derived from an EMBL/GenBank/DDBJ whole genome shotgun (WGS) entry which is preliminary data.</text>
</comment>
<dbReference type="InterPro" id="IPR036188">
    <property type="entry name" value="FAD/NAD-bd_sf"/>
</dbReference>
<proteinExistence type="predicted"/>
<dbReference type="EMBL" id="VBSB01000010">
    <property type="protein sequence ID" value="NTY61174.1"/>
    <property type="molecule type" value="Genomic_DNA"/>
</dbReference>
<accession>A0ABX2JWJ5</accession>
<reference evidence="1 2" key="1">
    <citation type="submission" date="2019-05" db="EMBL/GenBank/DDBJ databases">
        <title>Mycolicibacterium sphagni ENV482 genome assembly.</title>
        <authorList>
            <person name="Chen W."/>
            <person name="Faulkner N.W."/>
            <person name="Hyman M.R."/>
        </authorList>
    </citation>
    <scope>NUCLEOTIDE SEQUENCE [LARGE SCALE GENOMIC DNA]</scope>
    <source>
        <strain evidence="1 2">ENV482</strain>
    </source>
</reference>
<name>A0ABX2JWJ5_9MYCO</name>
<keyword evidence="2" id="KW-1185">Reference proteome</keyword>
<evidence type="ECO:0000313" key="1">
    <source>
        <dbReference type="EMBL" id="NTY61174.1"/>
    </source>
</evidence>
<dbReference type="PANTHER" id="PTHR43422:SF3">
    <property type="entry name" value="THIAMINE THIAZOLE SYNTHASE"/>
    <property type="match status" value="1"/>
</dbReference>
<protein>
    <submittedName>
        <fullName evidence="1">2-polyprenyl-6-methoxyphenol hydroxylase-like oxidoreductase</fullName>
    </submittedName>
</protein>
<sequence length="460" mass="50976">MATVADHAVVLGASMSGLLAARVLSDFYRTVTVVERDVLPEEPVNRRGIPQGRHVHALLGRGGQIIDEFFPGFLRELVDDGAVTLDDGDFSKIYISFGGHVLVRSGFAQRTEAPMYLSSRPFLEYHVRRRLRAISNVTILDGHDVVDLIPTSDRTRVAGVQVASRAGDSERRLTGDLIVDVMGRGSRTPAFLEGIGYERPAEDHVVMRTTYASQLMRIPPADVERMVVIGAAPGRPRGMFLSSYENDQWMFTVWGMLGNEPPAELAGMLDFASDYAPPHVLAAARAGEPLGEVVRHRMPSSQWRRYDKLRRFPDGLLVCGDAICSFNPVYGQGMTVGALDALALRDCLRSGGQDLARRYFRKAAKSIAVAWQMAAGNDLAFPEVEGRRSMSTRVANRCTDWVLGICSYDTVVAEKFFRVNNFLDSPVRLLHPAFIFRLATASRRRRRRDELLPVAGQKVA</sequence>
<organism evidence="1 2">
    <name type="scientific">Mycolicibacterium sphagni</name>
    <dbReference type="NCBI Taxonomy" id="1786"/>
    <lineage>
        <taxon>Bacteria</taxon>
        <taxon>Bacillati</taxon>
        <taxon>Actinomycetota</taxon>
        <taxon>Actinomycetes</taxon>
        <taxon>Mycobacteriales</taxon>
        <taxon>Mycobacteriaceae</taxon>
        <taxon>Mycolicibacterium</taxon>
    </lineage>
</organism>
<evidence type="ECO:0000313" key="2">
    <source>
        <dbReference type="Proteomes" id="UP000708347"/>
    </source>
</evidence>